<gene>
    <name evidence="6" type="ORF">CYMTET_18811</name>
</gene>
<feature type="domain" description="DNA2/NAM7 helicase helicase" evidence="4">
    <location>
        <begin position="143"/>
        <end position="223"/>
    </location>
</feature>
<name>A0AAE0G7V9_9CHLO</name>
<evidence type="ECO:0000256" key="2">
    <source>
        <dbReference type="ARBA" id="ARBA00022490"/>
    </source>
</evidence>
<keyword evidence="7" id="KW-1185">Reference proteome</keyword>
<evidence type="ECO:0000256" key="3">
    <source>
        <dbReference type="SAM" id="MobiDB-lite"/>
    </source>
</evidence>
<accession>A0AAE0G7V9</accession>
<evidence type="ECO:0000313" key="6">
    <source>
        <dbReference type="EMBL" id="KAK3272925.1"/>
    </source>
</evidence>
<dbReference type="AlphaFoldDB" id="A0AAE0G7V9"/>
<proteinExistence type="predicted"/>
<keyword evidence="2" id="KW-0963">Cytoplasm</keyword>
<dbReference type="Proteomes" id="UP001190700">
    <property type="component" value="Unassembled WGS sequence"/>
</dbReference>
<dbReference type="Pfam" id="PF13087">
    <property type="entry name" value="AAA_12"/>
    <property type="match status" value="1"/>
</dbReference>
<dbReference type="GO" id="GO:0005737">
    <property type="term" value="C:cytoplasm"/>
    <property type="evidence" value="ECO:0007669"/>
    <property type="project" value="UniProtKB-SubCell"/>
</dbReference>
<evidence type="ECO:0000313" key="7">
    <source>
        <dbReference type="Proteomes" id="UP001190700"/>
    </source>
</evidence>
<sequence>MGARFIGTSERFVSAARLTTASTDAAARRARELAATAVGHGEKRAVKVQNRPLSGSEDLRGLAQGYVWKCLQTDVLVHFCQDFVATDRTFHVRFSFNRMQMRQFHRGVDRVDLDVIWPEECPEVANEMGGIGEEAELAVTVLDEMQSAAVANILRRRVLLKQRRVTPAPLLLRGSFGCGKTRTLLEAVRQAAQEGVPVLVCAESNAAGDLLCEKLAPHFTPHELFRLNAFRRAMPGAVVKRHSLYDQAAEVFNIPPREVLQRYKVVVCTADTAGHIIGVGVPPGHFGYVFVDECAQMMEPKAMVPVALAAGASASCCTVVVLAGDDKQIGPRVQSESARHHGLQLSIMERLAALPSYRCSPDGLKEEASEGGAARAALGSSRPDLVFELSNNYRSHPALLELPSRLFYDGRLVSRAPSQKVSSLCQWRKLPNPHFPLLFVGVEGEDAQEGDSPSFFNIFEAIQIKDLVSDLLRTQRMDPQDVTVISPYRKQQQKIRLLLREASHGRVQVRALTASMPCPCINAPGRRPSRFNAQHAGRAPITGNTRVGGPEVLQGRETRAVFISTVRARKQWVQVMPATILAPICVAPRGRSEPNPRDRSEGVALDDLQVDPQVKMVAIGNELEGLPEPGVGVGMEGAVS</sequence>
<feature type="compositionally biased region" description="Basic and acidic residues" evidence="3">
    <location>
        <begin position="590"/>
        <end position="601"/>
    </location>
</feature>
<organism evidence="6 7">
    <name type="scientific">Cymbomonas tetramitiformis</name>
    <dbReference type="NCBI Taxonomy" id="36881"/>
    <lineage>
        <taxon>Eukaryota</taxon>
        <taxon>Viridiplantae</taxon>
        <taxon>Chlorophyta</taxon>
        <taxon>Pyramimonadophyceae</taxon>
        <taxon>Pyramimonadales</taxon>
        <taxon>Pyramimonadaceae</taxon>
        <taxon>Cymbomonas</taxon>
    </lineage>
</organism>
<feature type="domain" description="DNA2/NAM7 helicase-like C-terminal" evidence="5">
    <location>
        <begin position="385"/>
        <end position="570"/>
    </location>
</feature>
<dbReference type="PANTHER" id="PTHR45418">
    <property type="entry name" value="CANCER/TESTIS ANTIGEN 55"/>
    <property type="match status" value="1"/>
</dbReference>
<dbReference type="Gene3D" id="3.40.50.300">
    <property type="entry name" value="P-loop containing nucleotide triphosphate hydrolases"/>
    <property type="match status" value="2"/>
</dbReference>
<feature type="domain" description="DNA2/NAM7 helicase helicase" evidence="4">
    <location>
        <begin position="256"/>
        <end position="336"/>
    </location>
</feature>
<dbReference type="InterPro" id="IPR041679">
    <property type="entry name" value="DNA2/NAM7-like_C"/>
</dbReference>
<comment type="caution">
    <text evidence="6">The sequence shown here is derived from an EMBL/GenBank/DDBJ whole genome shotgun (WGS) entry which is preliminary data.</text>
</comment>
<dbReference type="SUPFAM" id="SSF52540">
    <property type="entry name" value="P-loop containing nucleoside triphosphate hydrolases"/>
    <property type="match status" value="1"/>
</dbReference>
<dbReference type="EMBL" id="LGRX02008720">
    <property type="protein sequence ID" value="KAK3272925.1"/>
    <property type="molecule type" value="Genomic_DNA"/>
</dbReference>
<dbReference type="InterPro" id="IPR047187">
    <property type="entry name" value="SF1_C_Upf1"/>
</dbReference>
<feature type="region of interest" description="Disordered" evidence="3">
    <location>
        <begin position="588"/>
        <end position="607"/>
    </location>
</feature>
<dbReference type="InterPro" id="IPR027417">
    <property type="entry name" value="P-loop_NTPase"/>
</dbReference>
<evidence type="ECO:0000259" key="5">
    <source>
        <dbReference type="Pfam" id="PF13087"/>
    </source>
</evidence>
<reference evidence="6 7" key="1">
    <citation type="journal article" date="2015" name="Genome Biol. Evol.">
        <title>Comparative Genomics of a Bacterivorous Green Alga Reveals Evolutionary Causalities and Consequences of Phago-Mixotrophic Mode of Nutrition.</title>
        <authorList>
            <person name="Burns J.A."/>
            <person name="Paasch A."/>
            <person name="Narechania A."/>
            <person name="Kim E."/>
        </authorList>
    </citation>
    <scope>NUCLEOTIDE SEQUENCE [LARGE SCALE GENOMIC DNA]</scope>
    <source>
        <strain evidence="6 7">PLY_AMNH</strain>
    </source>
</reference>
<protein>
    <recommendedName>
        <fullName evidence="8">RNA helicase</fullName>
    </recommendedName>
</protein>
<evidence type="ECO:0008006" key="8">
    <source>
        <dbReference type="Google" id="ProtNLM"/>
    </source>
</evidence>
<evidence type="ECO:0000259" key="4">
    <source>
        <dbReference type="Pfam" id="PF13086"/>
    </source>
</evidence>
<dbReference type="InterPro" id="IPR041677">
    <property type="entry name" value="DNA2/NAM7_AAA_11"/>
</dbReference>
<evidence type="ECO:0000256" key="1">
    <source>
        <dbReference type="ARBA" id="ARBA00004496"/>
    </source>
</evidence>
<dbReference type="Pfam" id="PF13086">
    <property type="entry name" value="AAA_11"/>
    <property type="match status" value="2"/>
</dbReference>
<dbReference type="CDD" id="cd18808">
    <property type="entry name" value="SF1_C_Upf1"/>
    <property type="match status" value="1"/>
</dbReference>
<comment type="subcellular location">
    <subcellularLocation>
        <location evidence="1">Cytoplasm</location>
    </subcellularLocation>
</comment>
<dbReference type="PANTHER" id="PTHR45418:SF5">
    <property type="entry name" value="BRCA2-INTERACTING PROTEIN-LIKE-RELATED"/>
    <property type="match status" value="1"/>
</dbReference>
<dbReference type="GO" id="GO:0004386">
    <property type="term" value="F:helicase activity"/>
    <property type="evidence" value="ECO:0007669"/>
    <property type="project" value="InterPro"/>
</dbReference>